<protein>
    <recommendedName>
        <fullName evidence="2">AB hydrolase-1 domain-containing protein</fullName>
    </recommendedName>
</protein>
<dbReference type="InterPro" id="IPR006311">
    <property type="entry name" value="TAT_signal"/>
</dbReference>
<feature type="compositionally biased region" description="Polar residues" evidence="1">
    <location>
        <begin position="43"/>
        <end position="53"/>
    </location>
</feature>
<gene>
    <name evidence="3" type="ORF">AVDCRST_MAG73-1449</name>
</gene>
<dbReference type="SUPFAM" id="SSF53474">
    <property type="entry name" value="alpha/beta-Hydrolases"/>
    <property type="match status" value="1"/>
</dbReference>
<accession>A0A6J4U0M5</accession>
<evidence type="ECO:0000259" key="2">
    <source>
        <dbReference type="Pfam" id="PF00561"/>
    </source>
</evidence>
<evidence type="ECO:0000256" key="1">
    <source>
        <dbReference type="SAM" id="MobiDB-lite"/>
    </source>
</evidence>
<sequence length="339" mass="35834">MNTGRSHRSISTITGPADRRRSRRDILKLAVAGGAALAATGASRTSPLVNRTAAQEAGSPQPRPQTVLANDVELGYVAAGRGDPVIFVHGSLNDLRSWGLQLGPFAERHRTIAYSRRYHWPNHRAATAGEAYAARLHADDLAGLIEALAVGPAHVVGSSYGALVGLLLAARKPELVRSLVLGEPPLLTWLGQVPDGPAILGAFAASTWEPARQALADGDVETGVRLFLDGAVGPGTYDQLPSSAQTMMLENAPAMGLETSTPLETYVSAFSRADAAKIERPALLLTGEFSPAVFKTIDDELARHLAGAERVMISRSSHVQHVANPLAYNAAVLDFLATH</sequence>
<dbReference type="InterPro" id="IPR000073">
    <property type="entry name" value="AB_hydrolase_1"/>
</dbReference>
<reference evidence="3" key="1">
    <citation type="submission" date="2020-02" db="EMBL/GenBank/DDBJ databases">
        <authorList>
            <person name="Meier V. D."/>
        </authorList>
    </citation>
    <scope>NUCLEOTIDE SEQUENCE</scope>
    <source>
        <strain evidence="3">AVDCRST_MAG73</strain>
    </source>
</reference>
<feature type="region of interest" description="Disordered" evidence="1">
    <location>
        <begin position="42"/>
        <end position="65"/>
    </location>
</feature>
<dbReference type="InterPro" id="IPR050228">
    <property type="entry name" value="Carboxylesterase_BioH"/>
</dbReference>
<feature type="domain" description="AB hydrolase-1" evidence="2">
    <location>
        <begin position="84"/>
        <end position="205"/>
    </location>
</feature>
<dbReference type="PROSITE" id="PS51318">
    <property type="entry name" value="TAT"/>
    <property type="match status" value="1"/>
</dbReference>
<dbReference type="Gene3D" id="3.40.50.1820">
    <property type="entry name" value="alpha/beta hydrolase"/>
    <property type="match status" value="1"/>
</dbReference>
<dbReference type="Pfam" id="PF00561">
    <property type="entry name" value="Abhydrolase_1"/>
    <property type="match status" value="1"/>
</dbReference>
<name>A0A6J4U0M5_9BACT</name>
<organism evidence="3">
    <name type="scientific">uncultured Thermomicrobiales bacterium</name>
    <dbReference type="NCBI Taxonomy" id="1645740"/>
    <lineage>
        <taxon>Bacteria</taxon>
        <taxon>Pseudomonadati</taxon>
        <taxon>Thermomicrobiota</taxon>
        <taxon>Thermomicrobia</taxon>
        <taxon>Thermomicrobiales</taxon>
        <taxon>environmental samples</taxon>
    </lineage>
</organism>
<dbReference type="PANTHER" id="PTHR43194:SF2">
    <property type="entry name" value="PEROXISOMAL MEMBRANE PROTEIN LPX1"/>
    <property type="match status" value="1"/>
</dbReference>
<proteinExistence type="predicted"/>
<dbReference type="AlphaFoldDB" id="A0A6J4U0M5"/>
<evidence type="ECO:0000313" key="3">
    <source>
        <dbReference type="EMBL" id="CAA9537196.1"/>
    </source>
</evidence>
<dbReference type="InterPro" id="IPR029058">
    <property type="entry name" value="AB_hydrolase_fold"/>
</dbReference>
<dbReference type="PANTHER" id="PTHR43194">
    <property type="entry name" value="HYDROLASE ALPHA/BETA FOLD FAMILY"/>
    <property type="match status" value="1"/>
</dbReference>
<dbReference type="EMBL" id="CADCWE010000090">
    <property type="protein sequence ID" value="CAA9537196.1"/>
    <property type="molecule type" value="Genomic_DNA"/>
</dbReference>